<dbReference type="EMBL" id="CAXAMN010018180">
    <property type="protein sequence ID" value="CAK9051993.1"/>
    <property type="molecule type" value="Genomic_DNA"/>
</dbReference>
<reference evidence="1 2" key="1">
    <citation type="submission" date="2024-02" db="EMBL/GenBank/DDBJ databases">
        <authorList>
            <person name="Chen Y."/>
            <person name="Shah S."/>
            <person name="Dougan E. K."/>
            <person name="Thang M."/>
            <person name="Chan C."/>
        </authorList>
    </citation>
    <scope>NUCLEOTIDE SEQUENCE [LARGE SCALE GENOMIC DNA]</scope>
</reference>
<dbReference type="Gene3D" id="1.10.510.10">
    <property type="entry name" value="Transferase(Phosphotransferase) domain 1"/>
    <property type="match status" value="1"/>
</dbReference>
<comment type="caution">
    <text evidence="1">The sequence shown here is derived from an EMBL/GenBank/DDBJ whole genome shotgun (WGS) entry which is preliminary data.</text>
</comment>
<accession>A0ABP0MLK8</accession>
<keyword evidence="2" id="KW-1185">Reference proteome</keyword>
<name>A0ABP0MLK8_9DINO</name>
<evidence type="ECO:0000313" key="1">
    <source>
        <dbReference type="EMBL" id="CAK9051993.1"/>
    </source>
</evidence>
<sequence>MLAGVPPFHDDDDLELMKKVKRGKWSFTPEKAWKRVSAVGKELGASDCPSLLGVAWCRGIAGELKNYPWCNGLSPVCDGLIWFAFSPSRPGPRAPGAL</sequence>
<evidence type="ECO:0000313" key="2">
    <source>
        <dbReference type="Proteomes" id="UP001642484"/>
    </source>
</evidence>
<proteinExistence type="predicted"/>
<gene>
    <name evidence="1" type="ORF">CCMP2556_LOCUS26294</name>
</gene>
<protein>
    <submittedName>
        <fullName evidence="1">Uncharacterized protein</fullName>
    </submittedName>
</protein>
<dbReference type="Proteomes" id="UP001642484">
    <property type="component" value="Unassembled WGS sequence"/>
</dbReference>
<organism evidence="1 2">
    <name type="scientific">Durusdinium trenchii</name>
    <dbReference type="NCBI Taxonomy" id="1381693"/>
    <lineage>
        <taxon>Eukaryota</taxon>
        <taxon>Sar</taxon>
        <taxon>Alveolata</taxon>
        <taxon>Dinophyceae</taxon>
        <taxon>Suessiales</taxon>
        <taxon>Symbiodiniaceae</taxon>
        <taxon>Durusdinium</taxon>
    </lineage>
</organism>